<dbReference type="InterPro" id="IPR018181">
    <property type="entry name" value="Heat_shock_70_CS"/>
</dbReference>
<dbReference type="Gene3D" id="3.30.420.40">
    <property type="match status" value="1"/>
</dbReference>
<dbReference type="EMBL" id="JACRSZ010000001">
    <property type="protein sequence ID" value="MBC8572075.1"/>
    <property type="molecule type" value="Genomic_DNA"/>
</dbReference>
<evidence type="ECO:0000256" key="5">
    <source>
        <dbReference type="ARBA" id="ARBA00022741"/>
    </source>
</evidence>
<dbReference type="SUPFAM" id="SSF53067">
    <property type="entry name" value="Actin-like ATPase domain"/>
    <property type="match status" value="1"/>
</dbReference>
<sequence>MQRFYDCGIDLGTTNSCLAIPDNDHGFEIIDNTADRMSVTPSAVLINGKGRMLIGQRAYNSQKVEDLAIQFKRQMGLSKMIPFASAKIEKMPEELSSEILKQLRSDAETRLNRPIENVVITVPAAFKTIQSEATNKAGKLAGLDEFRRSYRANDHRSRRLESDRVSE</sequence>
<dbReference type="PRINTS" id="PR00301">
    <property type="entry name" value="HEATSHOCK70"/>
</dbReference>
<dbReference type="RefSeq" id="WP_249307039.1">
    <property type="nucleotide sequence ID" value="NZ_JACRSZ010000001.1"/>
</dbReference>
<evidence type="ECO:0000256" key="3">
    <source>
        <dbReference type="ARBA" id="ARBA00014415"/>
    </source>
</evidence>
<evidence type="ECO:0000313" key="13">
    <source>
        <dbReference type="Proteomes" id="UP000657421"/>
    </source>
</evidence>
<keyword evidence="13" id="KW-1185">Reference proteome</keyword>
<dbReference type="InterPro" id="IPR013126">
    <property type="entry name" value="Hsp_70_fam"/>
</dbReference>
<keyword evidence="6" id="KW-0067">ATP-binding</keyword>
<comment type="caution">
    <text evidence="12">The sequence shown here is derived from an EMBL/GenBank/DDBJ whole genome shotgun (WGS) entry which is preliminary data.</text>
</comment>
<dbReference type="InterPro" id="IPR043129">
    <property type="entry name" value="ATPase_NBD"/>
</dbReference>
<dbReference type="PANTHER" id="PTHR19375">
    <property type="entry name" value="HEAT SHOCK PROTEIN 70KDA"/>
    <property type="match status" value="1"/>
</dbReference>
<organism evidence="12 13">
    <name type="scientific">Jingyaoa shaoxingensis</name>
    <dbReference type="NCBI Taxonomy" id="2763671"/>
    <lineage>
        <taxon>Bacteria</taxon>
        <taxon>Bacillati</taxon>
        <taxon>Bacillota</taxon>
        <taxon>Clostridia</taxon>
        <taxon>Lachnospirales</taxon>
        <taxon>Lachnospiraceae</taxon>
        <taxon>Jingyaoa</taxon>
    </lineage>
</organism>
<gene>
    <name evidence="12" type="ORF">H8716_03075</name>
</gene>
<name>A0ABR7N6P4_9FIRM</name>
<keyword evidence="5" id="KW-0547">Nucleotide-binding</keyword>
<evidence type="ECO:0000256" key="8">
    <source>
        <dbReference type="ARBA" id="ARBA00023186"/>
    </source>
</evidence>
<keyword evidence="8" id="KW-0143">Chaperone</keyword>
<evidence type="ECO:0000256" key="9">
    <source>
        <dbReference type="ARBA" id="ARBA00030019"/>
    </source>
</evidence>
<keyword evidence="7" id="KW-0346">Stress response</keyword>
<evidence type="ECO:0000313" key="12">
    <source>
        <dbReference type="EMBL" id="MBC8572075.1"/>
    </source>
</evidence>
<comment type="function">
    <text evidence="1">Acts as a chaperone.</text>
</comment>
<evidence type="ECO:0000256" key="7">
    <source>
        <dbReference type="ARBA" id="ARBA00023016"/>
    </source>
</evidence>
<accession>A0ABR7N6P4</accession>
<evidence type="ECO:0000256" key="10">
    <source>
        <dbReference type="ARBA" id="ARBA00030945"/>
    </source>
</evidence>
<dbReference type="PROSITE" id="PS00297">
    <property type="entry name" value="HSP70_1"/>
    <property type="match status" value="1"/>
</dbReference>
<protein>
    <recommendedName>
        <fullName evidence="3">Chaperone protein DnaK</fullName>
    </recommendedName>
    <alternativeName>
        <fullName evidence="4">Chaperone protein dnaK</fullName>
    </alternativeName>
    <alternativeName>
        <fullName evidence="11">HSP70</fullName>
    </alternativeName>
    <alternativeName>
        <fullName evidence="10">Heat shock 70 kDa protein</fullName>
    </alternativeName>
    <alternativeName>
        <fullName evidence="9">Heat shock protein 70</fullName>
    </alternativeName>
</protein>
<evidence type="ECO:0000256" key="2">
    <source>
        <dbReference type="ARBA" id="ARBA00007381"/>
    </source>
</evidence>
<comment type="similarity">
    <text evidence="2">Belongs to the heat shock protein 70 family.</text>
</comment>
<proteinExistence type="inferred from homology"/>
<evidence type="ECO:0000256" key="6">
    <source>
        <dbReference type="ARBA" id="ARBA00022840"/>
    </source>
</evidence>
<evidence type="ECO:0000256" key="4">
    <source>
        <dbReference type="ARBA" id="ARBA00017249"/>
    </source>
</evidence>
<evidence type="ECO:0000256" key="11">
    <source>
        <dbReference type="ARBA" id="ARBA00033103"/>
    </source>
</evidence>
<reference evidence="12 13" key="1">
    <citation type="submission" date="2020-08" db="EMBL/GenBank/DDBJ databases">
        <title>Genome public.</title>
        <authorList>
            <person name="Liu C."/>
            <person name="Sun Q."/>
        </authorList>
    </citation>
    <scope>NUCLEOTIDE SEQUENCE [LARGE SCALE GENOMIC DNA]</scope>
    <source>
        <strain evidence="12 13">NSJ-46</strain>
    </source>
</reference>
<evidence type="ECO:0000256" key="1">
    <source>
        <dbReference type="ARBA" id="ARBA00002290"/>
    </source>
</evidence>
<dbReference type="Proteomes" id="UP000657421">
    <property type="component" value="Unassembled WGS sequence"/>
</dbReference>
<dbReference type="Pfam" id="PF00012">
    <property type="entry name" value="HSP70"/>
    <property type="match status" value="1"/>
</dbReference>